<protein>
    <submittedName>
        <fullName evidence="1">Uncharacterized protein</fullName>
    </submittedName>
</protein>
<accession>A0A0B1S6X3</accession>
<keyword evidence="2" id="KW-1185">Reference proteome</keyword>
<feature type="non-terminal residue" evidence="1">
    <location>
        <position position="72"/>
    </location>
</feature>
<gene>
    <name evidence="1" type="ORF">OESDEN_19668</name>
</gene>
<organism evidence="1 2">
    <name type="scientific">Oesophagostomum dentatum</name>
    <name type="common">Nodular worm</name>
    <dbReference type="NCBI Taxonomy" id="61180"/>
    <lineage>
        <taxon>Eukaryota</taxon>
        <taxon>Metazoa</taxon>
        <taxon>Ecdysozoa</taxon>
        <taxon>Nematoda</taxon>
        <taxon>Chromadorea</taxon>
        <taxon>Rhabditida</taxon>
        <taxon>Rhabditina</taxon>
        <taxon>Rhabditomorpha</taxon>
        <taxon>Strongyloidea</taxon>
        <taxon>Strongylidae</taxon>
        <taxon>Oesophagostomum</taxon>
    </lineage>
</organism>
<name>A0A0B1S6X3_OESDE</name>
<dbReference type="Proteomes" id="UP000053660">
    <property type="component" value="Unassembled WGS sequence"/>
</dbReference>
<dbReference type="EMBL" id="KN600103">
    <property type="protein sequence ID" value="KHJ80654.1"/>
    <property type="molecule type" value="Genomic_DNA"/>
</dbReference>
<dbReference type="AlphaFoldDB" id="A0A0B1S6X3"/>
<feature type="non-terminal residue" evidence="1">
    <location>
        <position position="1"/>
    </location>
</feature>
<sequence>IPPRQLRATIKNLDHILALALEGDLRKKSKIMVMYDNLWDRNTFARQNDSKFKDFLKSTTSLSRSSVRSHEK</sequence>
<evidence type="ECO:0000313" key="1">
    <source>
        <dbReference type="EMBL" id="KHJ80654.1"/>
    </source>
</evidence>
<reference evidence="1 2" key="1">
    <citation type="submission" date="2014-03" db="EMBL/GenBank/DDBJ databases">
        <title>Draft genome of the hookworm Oesophagostomum dentatum.</title>
        <authorList>
            <person name="Mitreva M."/>
        </authorList>
    </citation>
    <scope>NUCLEOTIDE SEQUENCE [LARGE SCALE GENOMIC DNA]</scope>
    <source>
        <strain evidence="1 2">OD-Hann</strain>
    </source>
</reference>
<dbReference type="OrthoDB" id="297496at2759"/>
<evidence type="ECO:0000313" key="2">
    <source>
        <dbReference type="Proteomes" id="UP000053660"/>
    </source>
</evidence>
<proteinExistence type="predicted"/>